<organism evidence="2 3">
    <name type="scientific">Halolamina salina</name>
    <dbReference type="NCBI Taxonomy" id="1220023"/>
    <lineage>
        <taxon>Archaea</taxon>
        <taxon>Methanobacteriati</taxon>
        <taxon>Methanobacteriota</taxon>
        <taxon>Stenosarchaea group</taxon>
        <taxon>Halobacteria</taxon>
        <taxon>Halobacteriales</taxon>
        <taxon>Haloferacaceae</taxon>
    </lineage>
</organism>
<dbReference type="InterPro" id="IPR016039">
    <property type="entry name" value="Thiolase-like"/>
</dbReference>
<reference evidence="2 3" key="1">
    <citation type="journal article" date="2019" name="Int. J. Syst. Evol. Microbiol.">
        <title>The Global Catalogue of Microorganisms (GCM) 10K type strain sequencing project: providing services to taxonomists for standard genome sequencing and annotation.</title>
        <authorList>
            <consortium name="The Broad Institute Genomics Platform"/>
            <consortium name="The Broad Institute Genome Sequencing Center for Infectious Disease"/>
            <person name="Wu L."/>
            <person name="Ma J."/>
        </authorList>
    </citation>
    <scope>NUCLEOTIDE SEQUENCE [LARGE SCALE GENOMIC DNA]</scope>
    <source>
        <strain evidence="2 3">CGMCC 1.12285</strain>
    </source>
</reference>
<gene>
    <name evidence="2" type="ORF">ACFR9S_06620</name>
</gene>
<keyword evidence="1" id="KW-0414">Isoprene biosynthesis</keyword>
<name>A0ABD6B587_9EURY</name>
<dbReference type="Proteomes" id="UP001597111">
    <property type="component" value="Unassembled WGS sequence"/>
</dbReference>
<accession>A0ABD6B587</accession>
<sequence>MSGGGAADEPGIAAIGAYTPRLRIDAAEFEAAWGQFDAAAIEKKAVPEADEDALTMGIEAARRALDAADRDGDEVAHLAFAT</sequence>
<proteinExistence type="predicted"/>
<feature type="non-terminal residue" evidence="2">
    <location>
        <position position="82"/>
    </location>
</feature>
<evidence type="ECO:0000313" key="2">
    <source>
        <dbReference type="EMBL" id="MFD1525979.1"/>
    </source>
</evidence>
<dbReference type="Gene3D" id="3.40.47.10">
    <property type="match status" value="1"/>
</dbReference>
<dbReference type="EMBL" id="JBHUDH010000055">
    <property type="protein sequence ID" value="MFD1525979.1"/>
    <property type="molecule type" value="Genomic_DNA"/>
</dbReference>
<evidence type="ECO:0000256" key="1">
    <source>
        <dbReference type="ARBA" id="ARBA00023229"/>
    </source>
</evidence>
<keyword evidence="3" id="KW-1185">Reference proteome</keyword>
<protein>
    <submittedName>
        <fullName evidence="2">ACP synthase</fullName>
    </submittedName>
</protein>
<dbReference type="SUPFAM" id="SSF53901">
    <property type="entry name" value="Thiolase-like"/>
    <property type="match status" value="1"/>
</dbReference>
<dbReference type="AlphaFoldDB" id="A0ABD6B587"/>
<dbReference type="GO" id="GO:0008299">
    <property type="term" value="P:isoprenoid biosynthetic process"/>
    <property type="evidence" value="ECO:0007669"/>
    <property type="project" value="UniProtKB-KW"/>
</dbReference>
<comment type="caution">
    <text evidence="2">The sequence shown here is derived from an EMBL/GenBank/DDBJ whole genome shotgun (WGS) entry which is preliminary data.</text>
</comment>
<evidence type="ECO:0000313" key="3">
    <source>
        <dbReference type="Proteomes" id="UP001597111"/>
    </source>
</evidence>